<dbReference type="Pfam" id="PF01988">
    <property type="entry name" value="VIT1"/>
    <property type="match status" value="1"/>
</dbReference>
<proteinExistence type="inferred from homology"/>
<keyword evidence="4 7" id="KW-1133">Transmembrane helix</keyword>
<comment type="similarity">
    <text evidence="2">Belongs to the CCC1 family.</text>
</comment>
<dbReference type="EMBL" id="KQ965739">
    <property type="protein sequence ID" value="KXS19070.1"/>
    <property type="molecule type" value="Genomic_DNA"/>
</dbReference>
<comment type="subcellular location">
    <subcellularLocation>
        <location evidence="1">Endomembrane system</location>
        <topology evidence="1">Multi-pass membrane protein</topology>
    </subcellularLocation>
</comment>
<organism evidence="8 9">
    <name type="scientific">Gonapodya prolifera (strain JEL478)</name>
    <name type="common">Monoblepharis prolifera</name>
    <dbReference type="NCBI Taxonomy" id="1344416"/>
    <lineage>
        <taxon>Eukaryota</taxon>
        <taxon>Fungi</taxon>
        <taxon>Fungi incertae sedis</taxon>
        <taxon>Chytridiomycota</taxon>
        <taxon>Chytridiomycota incertae sedis</taxon>
        <taxon>Monoblepharidomycetes</taxon>
        <taxon>Monoblepharidales</taxon>
        <taxon>Gonapodyaceae</taxon>
        <taxon>Gonapodya</taxon>
    </lineage>
</organism>
<sequence length="299" mass="31536">MAKASVSRTPSETSLLLPESSDGSRQSTLNADELERGLQRYGTKDYGSLEKDEQTKAPLIDADPGHEHYSHRAPWLRAAVLGACDGLVSVSSLMVGVIAGGGSNYQVILSGVAGTVAGAMSMGAGEYVSVYAMRDAEMADVHRERTEFLKSAHPYHSEMDELAQIYESRGFPPHLAREVAEHFHHNYSLDELVAIHARDELGIDTDDLSDPLGATLASMLSFATGAILPLLGGGFLTDPLIQISVVVMVTILGLFLFGAAGAIMGGAPPVRAGLRMMVGGMVAMGCTWGVGKVFGVMAG</sequence>
<feature type="compositionally biased region" description="Low complexity" evidence="6">
    <location>
        <begin position="9"/>
        <end position="21"/>
    </location>
</feature>
<protein>
    <submittedName>
        <fullName evidence="8">DUF125-domain-containing protein</fullName>
    </submittedName>
</protein>
<dbReference type="Proteomes" id="UP000070544">
    <property type="component" value="Unassembled WGS sequence"/>
</dbReference>
<accession>A0A139AQN9</accession>
<dbReference type="OrthoDB" id="73465at2759"/>
<feature type="transmembrane region" description="Helical" evidence="7">
    <location>
        <begin position="78"/>
        <end position="99"/>
    </location>
</feature>
<dbReference type="AlphaFoldDB" id="A0A139AQN9"/>
<evidence type="ECO:0000256" key="1">
    <source>
        <dbReference type="ARBA" id="ARBA00004127"/>
    </source>
</evidence>
<evidence type="ECO:0000256" key="2">
    <source>
        <dbReference type="ARBA" id="ARBA00007049"/>
    </source>
</evidence>
<name>A0A139AQN9_GONPJ</name>
<dbReference type="CDD" id="cd02432">
    <property type="entry name" value="Nodulin-21_like_1"/>
    <property type="match status" value="1"/>
</dbReference>
<feature type="transmembrane region" description="Helical" evidence="7">
    <location>
        <begin position="276"/>
        <end position="298"/>
    </location>
</feature>
<keyword evidence="5 7" id="KW-0472">Membrane</keyword>
<feature type="transmembrane region" description="Helical" evidence="7">
    <location>
        <begin position="105"/>
        <end position="128"/>
    </location>
</feature>
<feature type="transmembrane region" description="Helical" evidence="7">
    <location>
        <begin position="216"/>
        <end position="235"/>
    </location>
</feature>
<dbReference type="GO" id="GO:0012505">
    <property type="term" value="C:endomembrane system"/>
    <property type="evidence" value="ECO:0007669"/>
    <property type="project" value="UniProtKB-SubCell"/>
</dbReference>
<evidence type="ECO:0000256" key="3">
    <source>
        <dbReference type="ARBA" id="ARBA00022692"/>
    </source>
</evidence>
<evidence type="ECO:0000256" key="6">
    <source>
        <dbReference type="SAM" id="MobiDB-lite"/>
    </source>
</evidence>
<dbReference type="PANTHER" id="PTHR31851">
    <property type="entry name" value="FE(2+)/MN(2+) TRANSPORTER PCL1"/>
    <property type="match status" value="1"/>
</dbReference>
<keyword evidence="9" id="KW-1185">Reference proteome</keyword>
<feature type="transmembrane region" description="Helical" evidence="7">
    <location>
        <begin position="241"/>
        <end position="264"/>
    </location>
</feature>
<gene>
    <name evidence="8" type="ORF">M427DRAFT_108940</name>
</gene>
<evidence type="ECO:0000256" key="5">
    <source>
        <dbReference type="ARBA" id="ARBA00023136"/>
    </source>
</evidence>
<dbReference type="STRING" id="1344416.A0A139AQN9"/>
<reference evidence="8 9" key="1">
    <citation type="journal article" date="2015" name="Genome Biol. Evol.">
        <title>Phylogenomic analyses indicate that early fungi evolved digesting cell walls of algal ancestors of land plants.</title>
        <authorList>
            <person name="Chang Y."/>
            <person name="Wang S."/>
            <person name="Sekimoto S."/>
            <person name="Aerts A.L."/>
            <person name="Choi C."/>
            <person name="Clum A."/>
            <person name="LaButti K.M."/>
            <person name="Lindquist E.A."/>
            <person name="Yee Ngan C."/>
            <person name="Ohm R.A."/>
            <person name="Salamov A.A."/>
            <person name="Grigoriev I.V."/>
            <person name="Spatafora J.W."/>
            <person name="Berbee M.L."/>
        </authorList>
    </citation>
    <scope>NUCLEOTIDE SEQUENCE [LARGE SCALE GENOMIC DNA]</scope>
    <source>
        <strain evidence="8 9">JEL478</strain>
    </source>
</reference>
<evidence type="ECO:0000313" key="8">
    <source>
        <dbReference type="EMBL" id="KXS19070.1"/>
    </source>
</evidence>
<keyword evidence="3 7" id="KW-0812">Transmembrane</keyword>
<evidence type="ECO:0000313" key="9">
    <source>
        <dbReference type="Proteomes" id="UP000070544"/>
    </source>
</evidence>
<dbReference type="InterPro" id="IPR008217">
    <property type="entry name" value="Ccc1_fam"/>
</dbReference>
<dbReference type="GO" id="GO:0005384">
    <property type="term" value="F:manganese ion transmembrane transporter activity"/>
    <property type="evidence" value="ECO:0007669"/>
    <property type="project" value="InterPro"/>
</dbReference>
<feature type="region of interest" description="Disordered" evidence="6">
    <location>
        <begin position="1"/>
        <end position="54"/>
    </location>
</feature>
<dbReference type="GO" id="GO:0030026">
    <property type="term" value="P:intracellular manganese ion homeostasis"/>
    <property type="evidence" value="ECO:0007669"/>
    <property type="project" value="InterPro"/>
</dbReference>
<evidence type="ECO:0000256" key="4">
    <source>
        <dbReference type="ARBA" id="ARBA00022989"/>
    </source>
</evidence>
<evidence type="ECO:0000256" key="7">
    <source>
        <dbReference type="SAM" id="Phobius"/>
    </source>
</evidence>